<comment type="caution">
    <text evidence="2">The sequence shown here is derived from an EMBL/GenBank/DDBJ whole genome shotgun (WGS) entry which is preliminary data.</text>
</comment>
<accession>A0ABD0PI97</accession>
<feature type="non-terminal residue" evidence="2">
    <location>
        <position position="195"/>
    </location>
</feature>
<evidence type="ECO:0000313" key="2">
    <source>
        <dbReference type="EMBL" id="KAL0173783.1"/>
    </source>
</evidence>
<evidence type="ECO:0000256" key="1">
    <source>
        <dbReference type="SAM" id="MobiDB-lite"/>
    </source>
</evidence>
<name>A0ABD0PI97_CIRMR</name>
<feature type="compositionally biased region" description="Low complexity" evidence="1">
    <location>
        <begin position="94"/>
        <end position="115"/>
    </location>
</feature>
<feature type="region of interest" description="Disordered" evidence="1">
    <location>
        <begin position="76"/>
        <end position="115"/>
    </location>
</feature>
<dbReference type="Proteomes" id="UP001529510">
    <property type="component" value="Unassembled WGS sequence"/>
</dbReference>
<dbReference type="EMBL" id="JAMKFB020000015">
    <property type="protein sequence ID" value="KAL0173783.1"/>
    <property type="molecule type" value="Genomic_DNA"/>
</dbReference>
<proteinExistence type="predicted"/>
<sequence length="195" mass="21320">MDPFGPFFRLKFLLLLLEQGDRSLEDHTRLFLALANHTSYPDDALCSFYDKSLNTTCRPLSVFTAFVESPFTVETEDDLASPTLDPAPSPPSPHYVEPEPTANGEPEPTETIEPSPHGVTELRIAAEPALHMTSVQVCRTATTVATREKAVVKASDIAEGSSAHCNMAECDLVKDLGLFEAEGVLDWDIYADLPP</sequence>
<dbReference type="AlphaFoldDB" id="A0ABD0PI97"/>
<reference evidence="2 3" key="1">
    <citation type="submission" date="2024-05" db="EMBL/GenBank/DDBJ databases">
        <title>Genome sequencing and assembly of Indian major carp, Cirrhinus mrigala (Hamilton, 1822).</title>
        <authorList>
            <person name="Mohindra V."/>
            <person name="Chowdhury L.M."/>
            <person name="Lal K."/>
            <person name="Jena J.K."/>
        </authorList>
    </citation>
    <scope>NUCLEOTIDE SEQUENCE [LARGE SCALE GENOMIC DNA]</scope>
    <source>
        <strain evidence="2">CM1030</strain>
        <tissue evidence="2">Blood</tissue>
    </source>
</reference>
<evidence type="ECO:0000313" key="3">
    <source>
        <dbReference type="Proteomes" id="UP001529510"/>
    </source>
</evidence>
<keyword evidence="3" id="KW-1185">Reference proteome</keyword>
<organism evidence="2 3">
    <name type="scientific">Cirrhinus mrigala</name>
    <name type="common">Mrigala</name>
    <dbReference type="NCBI Taxonomy" id="683832"/>
    <lineage>
        <taxon>Eukaryota</taxon>
        <taxon>Metazoa</taxon>
        <taxon>Chordata</taxon>
        <taxon>Craniata</taxon>
        <taxon>Vertebrata</taxon>
        <taxon>Euteleostomi</taxon>
        <taxon>Actinopterygii</taxon>
        <taxon>Neopterygii</taxon>
        <taxon>Teleostei</taxon>
        <taxon>Ostariophysi</taxon>
        <taxon>Cypriniformes</taxon>
        <taxon>Cyprinidae</taxon>
        <taxon>Labeoninae</taxon>
        <taxon>Labeonini</taxon>
        <taxon>Cirrhinus</taxon>
    </lineage>
</organism>
<protein>
    <submittedName>
        <fullName evidence="2">Uncharacterized protein</fullName>
    </submittedName>
</protein>
<gene>
    <name evidence="2" type="ORF">M9458_029751</name>
</gene>